<feature type="domain" description="ABC transporter" evidence="5">
    <location>
        <begin position="2"/>
        <end position="241"/>
    </location>
</feature>
<reference evidence="6" key="2">
    <citation type="journal article" date="2021" name="J Anim Sci Technol">
        <title>Complete genome sequence of Paenibacillus konkukensis sp. nov. SK3146 as a potential probiotic strain.</title>
        <authorList>
            <person name="Jung H.I."/>
            <person name="Park S."/>
            <person name="Niu K.M."/>
            <person name="Lee S.W."/>
            <person name="Kothari D."/>
            <person name="Yi K.J."/>
            <person name="Kim S.K."/>
        </authorList>
    </citation>
    <scope>NUCLEOTIDE SEQUENCE</scope>
    <source>
        <strain evidence="6">SK3146</strain>
    </source>
</reference>
<proteinExistence type="predicted"/>
<evidence type="ECO:0000259" key="5">
    <source>
        <dbReference type="PROSITE" id="PS50893"/>
    </source>
</evidence>
<sequence length="244" mass="27700">MIEISRLQKSFRAEGRTLPILKIDRWSINQGQRIALIGPSGSGKSTLLHLLGGVLTPDSGEITVCGHPLHRYSEAQRDRYRAEQAGYIFQDFHLISSLTARQNIELVLPSHWSRKDKEAQLNEWFERTGLQDRQRHLPAQLSRGQQQRVAMIRALIRRPPFILADEPTGSLDWEAAGEIMKLLLGLCEEEGLTLITVTHDLHLARLYPTQVHMSEINELLRKEPQKRPEDQGGVKGESSSFIMA</sequence>
<evidence type="ECO:0000256" key="3">
    <source>
        <dbReference type="ARBA" id="ARBA00022840"/>
    </source>
</evidence>
<dbReference type="InterPro" id="IPR027417">
    <property type="entry name" value="P-loop_NTPase"/>
</dbReference>
<dbReference type="GO" id="GO:0005524">
    <property type="term" value="F:ATP binding"/>
    <property type="evidence" value="ECO:0007669"/>
    <property type="project" value="UniProtKB-KW"/>
</dbReference>
<dbReference type="Proteomes" id="UP001057134">
    <property type="component" value="Chromosome"/>
</dbReference>
<dbReference type="EMBL" id="CP027059">
    <property type="protein sequence ID" value="UQZ85860.1"/>
    <property type="molecule type" value="Genomic_DNA"/>
</dbReference>
<keyword evidence="2" id="KW-0547">Nucleotide-binding</keyword>
<keyword evidence="7" id="KW-1185">Reference proteome</keyword>
<protein>
    <submittedName>
        <fullName evidence="6">Lipoprotein-releasing system ATP-binding protein LolD</fullName>
        <ecNumber evidence="6">3.6.3.-</ecNumber>
    </submittedName>
</protein>
<dbReference type="InterPro" id="IPR003593">
    <property type="entry name" value="AAA+_ATPase"/>
</dbReference>
<dbReference type="CDD" id="cd03255">
    <property type="entry name" value="ABC_MJ0796_LolCDE_FtsE"/>
    <property type="match status" value="1"/>
</dbReference>
<dbReference type="Gene3D" id="3.40.50.300">
    <property type="entry name" value="P-loop containing nucleotide triphosphate hydrolases"/>
    <property type="match status" value="1"/>
</dbReference>
<evidence type="ECO:0000256" key="1">
    <source>
        <dbReference type="ARBA" id="ARBA00022448"/>
    </source>
</evidence>
<evidence type="ECO:0000256" key="4">
    <source>
        <dbReference type="SAM" id="MobiDB-lite"/>
    </source>
</evidence>
<dbReference type="InterPro" id="IPR003439">
    <property type="entry name" value="ABC_transporter-like_ATP-bd"/>
</dbReference>
<keyword evidence="3 6" id="KW-0067">ATP-binding</keyword>
<feature type="compositionally biased region" description="Basic and acidic residues" evidence="4">
    <location>
        <begin position="220"/>
        <end position="232"/>
    </location>
</feature>
<dbReference type="PROSITE" id="PS50893">
    <property type="entry name" value="ABC_TRANSPORTER_2"/>
    <property type="match status" value="1"/>
</dbReference>
<dbReference type="PANTHER" id="PTHR24220:SF659">
    <property type="entry name" value="TRANSPORTER, PUTATIVE-RELATED"/>
    <property type="match status" value="1"/>
</dbReference>
<dbReference type="Pfam" id="PF00005">
    <property type="entry name" value="ABC_tran"/>
    <property type="match status" value="1"/>
</dbReference>
<accession>A0ABY4RUD0</accession>
<dbReference type="SMART" id="SM00382">
    <property type="entry name" value="AAA"/>
    <property type="match status" value="1"/>
</dbReference>
<evidence type="ECO:0000256" key="2">
    <source>
        <dbReference type="ARBA" id="ARBA00022741"/>
    </source>
</evidence>
<keyword evidence="6" id="KW-0449">Lipoprotein</keyword>
<gene>
    <name evidence="6" type="primary">lolD_2</name>
    <name evidence="6" type="ORF">SK3146_05150</name>
</gene>
<feature type="region of interest" description="Disordered" evidence="4">
    <location>
        <begin position="220"/>
        <end position="244"/>
    </location>
</feature>
<name>A0ABY4RUD0_9BACL</name>
<reference evidence="6" key="1">
    <citation type="submission" date="2018-02" db="EMBL/GenBank/DDBJ databases">
        <authorList>
            <person name="Kim S.-K."/>
            <person name="Jung H.-I."/>
            <person name="Lee S.-W."/>
        </authorList>
    </citation>
    <scope>NUCLEOTIDE SEQUENCE</scope>
    <source>
        <strain evidence="6">SK3146</strain>
    </source>
</reference>
<dbReference type="EC" id="3.6.3.-" evidence="6"/>
<keyword evidence="6" id="KW-0378">Hydrolase</keyword>
<evidence type="ECO:0000313" key="6">
    <source>
        <dbReference type="EMBL" id="UQZ85860.1"/>
    </source>
</evidence>
<dbReference type="PANTHER" id="PTHR24220">
    <property type="entry name" value="IMPORT ATP-BINDING PROTEIN"/>
    <property type="match status" value="1"/>
</dbReference>
<dbReference type="InterPro" id="IPR017911">
    <property type="entry name" value="MacB-like_ATP-bd"/>
</dbReference>
<keyword evidence="1" id="KW-0813">Transport</keyword>
<evidence type="ECO:0000313" key="7">
    <source>
        <dbReference type="Proteomes" id="UP001057134"/>
    </source>
</evidence>
<dbReference type="RefSeq" id="WP_249861448.1">
    <property type="nucleotide sequence ID" value="NZ_CP027059.1"/>
</dbReference>
<dbReference type="InterPro" id="IPR015854">
    <property type="entry name" value="ABC_transpr_LolD-like"/>
</dbReference>
<dbReference type="SUPFAM" id="SSF52540">
    <property type="entry name" value="P-loop containing nucleoside triphosphate hydrolases"/>
    <property type="match status" value="1"/>
</dbReference>
<dbReference type="GO" id="GO:0016787">
    <property type="term" value="F:hydrolase activity"/>
    <property type="evidence" value="ECO:0007669"/>
    <property type="project" value="UniProtKB-KW"/>
</dbReference>
<organism evidence="6 7">
    <name type="scientific">Paenibacillus konkukensis</name>
    <dbReference type="NCBI Taxonomy" id="2020716"/>
    <lineage>
        <taxon>Bacteria</taxon>
        <taxon>Bacillati</taxon>
        <taxon>Bacillota</taxon>
        <taxon>Bacilli</taxon>
        <taxon>Bacillales</taxon>
        <taxon>Paenibacillaceae</taxon>
        <taxon>Paenibacillus</taxon>
    </lineage>
</organism>